<evidence type="ECO:0000256" key="2">
    <source>
        <dbReference type="ARBA" id="ARBA00022741"/>
    </source>
</evidence>
<dbReference type="SUPFAM" id="SSF56059">
    <property type="entry name" value="Glutathione synthetase ATP-binding domain-like"/>
    <property type="match status" value="1"/>
</dbReference>
<name>A0ABW2CEL7_9ACTN</name>
<evidence type="ECO:0000313" key="6">
    <source>
        <dbReference type="EMBL" id="MFC6879640.1"/>
    </source>
</evidence>
<evidence type="ECO:0000256" key="4">
    <source>
        <dbReference type="PROSITE-ProRule" id="PRU00409"/>
    </source>
</evidence>
<evidence type="ECO:0000259" key="5">
    <source>
        <dbReference type="PROSITE" id="PS50975"/>
    </source>
</evidence>
<dbReference type="RefSeq" id="WP_302930853.1">
    <property type="nucleotide sequence ID" value="NZ_JBHSXS010000003.1"/>
</dbReference>
<gene>
    <name evidence="6" type="ORF">ACFQKB_07660</name>
</gene>
<dbReference type="Gene3D" id="3.30.470.20">
    <property type="entry name" value="ATP-grasp fold, B domain"/>
    <property type="match status" value="1"/>
</dbReference>
<keyword evidence="1" id="KW-0436">Ligase</keyword>
<proteinExistence type="predicted"/>
<dbReference type="PANTHER" id="PTHR43585:SF2">
    <property type="entry name" value="ATP-GRASP ENZYME FSQD"/>
    <property type="match status" value="1"/>
</dbReference>
<dbReference type="Pfam" id="PF18603">
    <property type="entry name" value="LAL_C2"/>
    <property type="match status" value="1"/>
</dbReference>
<dbReference type="Gene3D" id="3.40.50.20">
    <property type="match status" value="1"/>
</dbReference>
<dbReference type="Pfam" id="PF18130">
    <property type="entry name" value="ATPgrasp_N"/>
    <property type="match status" value="1"/>
</dbReference>
<dbReference type="EMBL" id="JBHSXS010000003">
    <property type="protein sequence ID" value="MFC6879640.1"/>
    <property type="molecule type" value="Genomic_DNA"/>
</dbReference>
<evidence type="ECO:0000256" key="3">
    <source>
        <dbReference type="ARBA" id="ARBA00022840"/>
    </source>
</evidence>
<dbReference type="PROSITE" id="PS50975">
    <property type="entry name" value="ATP_GRASP"/>
    <property type="match status" value="1"/>
</dbReference>
<organism evidence="6 7">
    <name type="scientific">Actinomadura yumaensis</name>
    <dbReference type="NCBI Taxonomy" id="111807"/>
    <lineage>
        <taxon>Bacteria</taxon>
        <taxon>Bacillati</taxon>
        <taxon>Actinomycetota</taxon>
        <taxon>Actinomycetes</taxon>
        <taxon>Streptosporangiales</taxon>
        <taxon>Thermomonosporaceae</taxon>
        <taxon>Actinomadura</taxon>
    </lineage>
</organism>
<accession>A0ABW2CEL7</accession>
<dbReference type="InterPro" id="IPR041472">
    <property type="entry name" value="BL00235/CARNS1_N"/>
</dbReference>
<evidence type="ECO:0000313" key="7">
    <source>
        <dbReference type="Proteomes" id="UP001596380"/>
    </source>
</evidence>
<reference evidence="7" key="1">
    <citation type="journal article" date="2019" name="Int. J. Syst. Evol. Microbiol.">
        <title>The Global Catalogue of Microorganisms (GCM) 10K type strain sequencing project: providing services to taxonomists for standard genome sequencing and annotation.</title>
        <authorList>
            <consortium name="The Broad Institute Genomics Platform"/>
            <consortium name="The Broad Institute Genome Sequencing Center for Infectious Disease"/>
            <person name="Wu L."/>
            <person name="Ma J."/>
        </authorList>
    </citation>
    <scope>NUCLEOTIDE SEQUENCE [LARGE SCALE GENOMIC DNA]</scope>
    <source>
        <strain evidence="7">JCM 3369</strain>
    </source>
</reference>
<keyword evidence="2 4" id="KW-0547">Nucleotide-binding</keyword>
<keyword evidence="3 4" id="KW-0067">ATP-binding</keyword>
<dbReference type="InterPro" id="IPR011761">
    <property type="entry name" value="ATP-grasp"/>
</dbReference>
<feature type="domain" description="ATP-grasp" evidence="5">
    <location>
        <begin position="94"/>
        <end position="302"/>
    </location>
</feature>
<dbReference type="InterPro" id="IPR052032">
    <property type="entry name" value="ATP-dep_AA_Ligase"/>
</dbReference>
<dbReference type="PANTHER" id="PTHR43585">
    <property type="entry name" value="FUMIPYRROLE BIOSYNTHESIS PROTEIN C"/>
    <property type="match status" value="1"/>
</dbReference>
<sequence>MARAWQYARDTGQRLVLIMKDPTWEKEYVDQVVVADTSSIDDTLVAARGLAEPVDAVLTFAEAPVPAVARVAADLGLPAVPERTALLARDKYAMRTAVGDQSGQPQFALAANAAEARRAADSIGYPLVLKPIIGTGSMYVRSVADDAELERHFETVRRGSWESLDYDPLYVRAKEEYGGALLLEEFVPGTEISVESVVSGGRTTSFAIHDKPLPTGPTFEEVYACTPTRLSRETVERLYEATAAVHCAMGIEVGVTHVEFRLRGEEPVLLEAAARMGGGPIYRSVQLSTGVDMVEAALDLSLGREPVIEPCAEPVAVGFRNIFPDRAGTLAAVHGLAEAKADPRIDEIEIYKRIGEYLRVPPQTFQGHGHLIFTADSTGHLDEVFKEFRRLVRLEVAD</sequence>
<evidence type="ECO:0000256" key="1">
    <source>
        <dbReference type="ARBA" id="ARBA00022598"/>
    </source>
</evidence>
<keyword evidence="7" id="KW-1185">Reference proteome</keyword>
<dbReference type="InterPro" id="IPR040570">
    <property type="entry name" value="LAL_C2"/>
</dbReference>
<dbReference type="Proteomes" id="UP001596380">
    <property type="component" value="Unassembled WGS sequence"/>
</dbReference>
<comment type="caution">
    <text evidence="6">The sequence shown here is derived from an EMBL/GenBank/DDBJ whole genome shotgun (WGS) entry which is preliminary data.</text>
</comment>
<dbReference type="Pfam" id="PF13535">
    <property type="entry name" value="ATP-grasp_4"/>
    <property type="match status" value="1"/>
</dbReference>
<protein>
    <submittedName>
        <fullName evidence="6">ATP-grasp domain-containing protein</fullName>
    </submittedName>
</protein>